<evidence type="ECO:0000256" key="1">
    <source>
        <dbReference type="SAM" id="SignalP"/>
    </source>
</evidence>
<proteinExistence type="predicted"/>
<feature type="signal peptide" evidence="1">
    <location>
        <begin position="1"/>
        <end position="19"/>
    </location>
</feature>
<dbReference type="SUPFAM" id="SSF56935">
    <property type="entry name" value="Porins"/>
    <property type="match status" value="1"/>
</dbReference>
<dbReference type="Proteomes" id="UP001207742">
    <property type="component" value="Unassembled WGS sequence"/>
</dbReference>
<dbReference type="Pfam" id="PF14905">
    <property type="entry name" value="OMP_b-brl_3"/>
    <property type="match status" value="1"/>
</dbReference>
<accession>A0ABT3IKK3</accession>
<dbReference type="EMBL" id="JAPDNS010000001">
    <property type="protein sequence ID" value="MCW3484492.1"/>
    <property type="molecule type" value="Genomic_DNA"/>
</dbReference>
<protein>
    <submittedName>
        <fullName evidence="3">Outer membrane beta-barrel protein</fullName>
    </submittedName>
</protein>
<evidence type="ECO:0000259" key="2">
    <source>
        <dbReference type="Pfam" id="PF14905"/>
    </source>
</evidence>
<dbReference type="Pfam" id="PF13620">
    <property type="entry name" value="CarboxypepD_reg"/>
    <property type="match status" value="1"/>
</dbReference>
<dbReference type="RefSeq" id="WP_264730152.1">
    <property type="nucleotide sequence ID" value="NZ_JAPDNR010000001.1"/>
</dbReference>
<dbReference type="SUPFAM" id="SSF49464">
    <property type="entry name" value="Carboxypeptidase regulatory domain-like"/>
    <property type="match status" value="1"/>
</dbReference>
<feature type="domain" description="Outer membrane protein beta-barrel" evidence="2">
    <location>
        <begin position="459"/>
        <end position="918"/>
    </location>
</feature>
<sequence>MFKNCLFLLCCCCTLIANARQHGTIKGYVADATTRHPVAAATITLLQQKDSSLVSFTMSDNKGYFSLTGVTSGTYRLLITHVNYHATNRQVVIKPDAPTGNMDTILLYDRSTVLREVVVSGAVPPVTLIGDTIEYNSASFKTIPNATVEQLLKKLPGLEVDKNGTVKAQGQKVNRVLVDGKEFFGADPKMATKNLPADAVDKVQVYDRQSDVARLTGLDDGNSEKTVNLQLKPDKKKGLFGKAMAGGGTAGRYEGRFNVNSFKGNRQFSAIGMANNTNAEGFSFMDLMNFSGELNRLRQNGQGNINFTINADDPLAAFAGGNNNNGIKTIAGGGINYNNTLGKKTDITSNYFYNHYQPQLENTLQRHYFLPDSSYYYNQQSNTHNRSNSHRLNLGADIPLDSFHSLKVTATAGYQATRHHSNNRYETLTEKQQLINQGYSNNATNGQGTNFSSSLLFRKKFRRKGRTFSFQLQNSYNSSNSDGTLLSVNRFFNRPASLPDTDSIHQQNKTSGLLNSYTVQSVYTEPLSRRVLLEFSLSRSHTLSTSDKTTYDYDPKSGRYDRLNPALTNNFENTYGYTNAGLRLRIQRKKFSLAFGAAWQEAALKGKIIARNTDSVIQTTFYNILPVVRFKYDFTRYQHLNIQFNTTTNQPTLAQLQPVPDITDPLNISEGNPDLKQEVNYQLQLNFMAVNPFRNKNLFAFFTLQETQQKIVNYDTVDSLGVKRSRPVNVNGVYNITGNLQLSLPLRFVKGTLHFSANTGYSKNKQFINTVPNTIHTLRIGPSIRADLLPGDKTDLSFSAGIDYYSSTYSLQPALNTQYLSQQYEGNFNCELPANFSLSTSITYTINSRRAAGYNRNIPLWHLSVSRQFLRFKRAELKLSVYDLFNQNVGINRTSNQNYIEDSQTKNLQRFFQLGFTYSLHKNGLAANKQGEGIRIMRMP</sequence>
<feature type="chain" id="PRO_5046389190" evidence="1">
    <location>
        <begin position="20"/>
        <end position="940"/>
    </location>
</feature>
<dbReference type="Gene3D" id="2.60.40.1120">
    <property type="entry name" value="Carboxypeptidase-like, regulatory domain"/>
    <property type="match status" value="1"/>
</dbReference>
<comment type="caution">
    <text evidence="3">The sequence shown here is derived from an EMBL/GenBank/DDBJ whole genome shotgun (WGS) entry which is preliminary data.</text>
</comment>
<keyword evidence="4" id="KW-1185">Reference proteome</keyword>
<gene>
    <name evidence="3" type="ORF">OL497_11345</name>
</gene>
<organism evidence="3 4">
    <name type="scientific">Chitinophaga nivalis</name>
    <dbReference type="NCBI Taxonomy" id="2991709"/>
    <lineage>
        <taxon>Bacteria</taxon>
        <taxon>Pseudomonadati</taxon>
        <taxon>Bacteroidota</taxon>
        <taxon>Chitinophagia</taxon>
        <taxon>Chitinophagales</taxon>
        <taxon>Chitinophagaceae</taxon>
        <taxon>Chitinophaga</taxon>
    </lineage>
</organism>
<evidence type="ECO:0000313" key="3">
    <source>
        <dbReference type="EMBL" id="MCW3484492.1"/>
    </source>
</evidence>
<keyword evidence="1" id="KW-0732">Signal</keyword>
<dbReference type="InterPro" id="IPR008969">
    <property type="entry name" value="CarboxyPept-like_regulatory"/>
</dbReference>
<dbReference type="InterPro" id="IPR041700">
    <property type="entry name" value="OMP_b-brl_3"/>
</dbReference>
<evidence type="ECO:0000313" key="4">
    <source>
        <dbReference type="Proteomes" id="UP001207742"/>
    </source>
</evidence>
<name>A0ABT3IKK3_9BACT</name>
<reference evidence="3 4" key="1">
    <citation type="submission" date="2022-10" db="EMBL/GenBank/DDBJ databases">
        <title>Chitinophaga nivalis PC15 sp. nov., isolated from Pyeongchang county, South Korea.</title>
        <authorList>
            <person name="Trinh H.N."/>
        </authorList>
    </citation>
    <scope>NUCLEOTIDE SEQUENCE [LARGE SCALE GENOMIC DNA]</scope>
    <source>
        <strain evidence="3 4">PC14</strain>
    </source>
</reference>